<dbReference type="AlphaFoldDB" id="A0A5C0SFQ6"/>
<gene>
    <name evidence="2" type="ORF">FQB35_04500</name>
    <name evidence="3" type="ORF">FQB35_09785</name>
    <name evidence="4" type="ORF">FQB35_10530</name>
</gene>
<dbReference type="InterPro" id="IPR018540">
    <property type="entry name" value="Spo0E-like"/>
</dbReference>
<feature type="coiled-coil region" evidence="1">
    <location>
        <begin position="1"/>
        <end position="32"/>
    </location>
</feature>
<dbReference type="GO" id="GO:0046983">
    <property type="term" value="F:protein dimerization activity"/>
    <property type="evidence" value="ECO:0007669"/>
    <property type="project" value="InterPro"/>
</dbReference>
<dbReference type="KEGG" id="crs:FQB35_10530"/>
<dbReference type="SUPFAM" id="SSF140500">
    <property type="entry name" value="BAS1536-like"/>
    <property type="match status" value="1"/>
</dbReference>
<dbReference type="RefSeq" id="WP_148808835.1">
    <property type="nucleotide sequence ID" value="NZ_CP042243.1"/>
</dbReference>
<evidence type="ECO:0000313" key="3">
    <source>
        <dbReference type="EMBL" id="QEK12593.1"/>
    </source>
</evidence>
<dbReference type="Pfam" id="PF09388">
    <property type="entry name" value="SpoOE-like"/>
    <property type="match status" value="1"/>
</dbReference>
<protein>
    <submittedName>
        <fullName evidence="4">Aspartyl-phosphate phosphatase Spo0E family protein</fullName>
    </submittedName>
</protein>
<dbReference type="Gene3D" id="4.10.280.10">
    <property type="entry name" value="Helix-loop-helix DNA-binding domain"/>
    <property type="match status" value="1"/>
</dbReference>
<proteinExistence type="predicted"/>
<dbReference type="OrthoDB" id="1924366at2"/>
<organism evidence="4 5">
    <name type="scientific">Crassaminicella thermophila</name>
    <dbReference type="NCBI Taxonomy" id="2599308"/>
    <lineage>
        <taxon>Bacteria</taxon>
        <taxon>Bacillati</taxon>
        <taxon>Bacillota</taxon>
        <taxon>Clostridia</taxon>
        <taxon>Eubacteriales</taxon>
        <taxon>Clostridiaceae</taxon>
        <taxon>Crassaminicella</taxon>
    </lineage>
</organism>
<accession>A0A5C0SFQ6</accession>
<dbReference type="EMBL" id="CP042243">
    <property type="protein sequence ID" value="QEK11680.1"/>
    <property type="molecule type" value="Genomic_DNA"/>
</dbReference>
<evidence type="ECO:0000313" key="4">
    <source>
        <dbReference type="EMBL" id="QEK12732.1"/>
    </source>
</evidence>
<keyword evidence="5" id="KW-1185">Reference proteome</keyword>
<dbReference type="EMBL" id="CP042243">
    <property type="protein sequence ID" value="QEK12593.1"/>
    <property type="molecule type" value="Genomic_DNA"/>
</dbReference>
<dbReference type="Proteomes" id="UP000324646">
    <property type="component" value="Chromosome"/>
</dbReference>
<dbReference type="InterPro" id="IPR037208">
    <property type="entry name" value="Spo0E-like_sf"/>
</dbReference>
<dbReference type="InterPro" id="IPR036638">
    <property type="entry name" value="HLH_DNA-bd_sf"/>
</dbReference>
<dbReference type="GO" id="GO:0043937">
    <property type="term" value="P:regulation of sporulation"/>
    <property type="evidence" value="ECO:0007669"/>
    <property type="project" value="InterPro"/>
</dbReference>
<evidence type="ECO:0000256" key="1">
    <source>
        <dbReference type="SAM" id="Coils"/>
    </source>
</evidence>
<keyword evidence="1" id="KW-0175">Coiled coil</keyword>
<reference evidence="4 5" key="1">
    <citation type="submission" date="2019-07" db="EMBL/GenBank/DDBJ databases">
        <title>Complete genome of Crassaminicella thermophila SY095.</title>
        <authorList>
            <person name="Li X."/>
        </authorList>
    </citation>
    <scope>NUCLEOTIDE SEQUENCE [LARGE SCALE GENOMIC DNA]</scope>
    <source>
        <strain evidence="4 5">SY095</strain>
    </source>
</reference>
<evidence type="ECO:0000313" key="2">
    <source>
        <dbReference type="EMBL" id="QEK11680.1"/>
    </source>
</evidence>
<sequence length="57" mass="6837">MDKYNNKLKSLLDQIEQTRFALNELIKHKEENLLDQEVIELSQLLDKLLSKYDSMQK</sequence>
<name>A0A5C0SFQ6_CRATE</name>
<dbReference type="EMBL" id="CP042243">
    <property type="protein sequence ID" value="QEK12732.1"/>
    <property type="molecule type" value="Genomic_DNA"/>
</dbReference>
<dbReference type="KEGG" id="crs:FQB35_09785"/>
<evidence type="ECO:0000313" key="5">
    <source>
        <dbReference type="Proteomes" id="UP000324646"/>
    </source>
</evidence>
<dbReference type="KEGG" id="crs:FQB35_04500"/>